<feature type="transmembrane region" description="Helical" evidence="7">
    <location>
        <begin position="154"/>
        <end position="171"/>
    </location>
</feature>
<comment type="subcellular location">
    <subcellularLocation>
        <location evidence="1">Cell membrane</location>
        <topology evidence="1">Multi-pass membrane protein</topology>
    </subcellularLocation>
</comment>
<evidence type="ECO:0000256" key="1">
    <source>
        <dbReference type="ARBA" id="ARBA00004651"/>
    </source>
</evidence>
<comment type="caution">
    <text evidence="10">The sequence shown here is derived from an EMBL/GenBank/DDBJ whole genome shotgun (WGS) entry which is preliminary data.</text>
</comment>
<dbReference type="InterPro" id="IPR042106">
    <property type="entry name" value="Nuo/plastoQ_OxRdtase_6_NuoJ"/>
</dbReference>
<gene>
    <name evidence="10" type="ORF">COX46_02150</name>
</gene>
<dbReference type="AlphaFoldDB" id="A0A2G9YB27"/>
<evidence type="ECO:0000313" key="10">
    <source>
        <dbReference type="EMBL" id="PIP16446.1"/>
    </source>
</evidence>
<keyword evidence="4 7" id="KW-0812">Transmembrane</keyword>
<keyword evidence="5 7" id="KW-1133">Transmembrane helix</keyword>
<feature type="domain" description="MrpA C-terminal/MbhD" evidence="8">
    <location>
        <begin position="10"/>
        <end position="69"/>
    </location>
</feature>
<evidence type="ECO:0000256" key="6">
    <source>
        <dbReference type="ARBA" id="ARBA00023136"/>
    </source>
</evidence>
<dbReference type="InterPro" id="IPR025383">
    <property type="entry name" value="MrpA_C/MbhD"/>
</dbReference>
<evidence type="ECO:0000313" key="11">
    <source>
        <dbReference type="Proteomes" id="UP000230392"/>
    </source>
</evidence>
<keyword evidence="6 7" id="KW-0472">Membrane</keyword>
<dbReference type="Proteomes" id="UP000230392">
    <property type="component" value="Unassembled WGS sequence"/>
</dbReference>
<dbReference type="GO" id="GO:0005886">
    <property type="term" value="C:plasma membrane"/>
    <property type="evidence" value="ECO:0007669"/>
    <property type="project" value="UniProtKB-SubCell"/>
</dbReference>
<feature type="domain" description="MrpA C-terminal/MbhE" evidence="9">
    <location>
        <begin position="123"/>
        <end position="175"/>
    </location>
</feature>
<evidence type="ECO:0000256" key="4">
    <source>
        <dbReference type="ARBA" id="ARBA00022692"/>
    </source>
</evidence>
<dbReference type="InterPro" id="IPR050616">
    <property type="entry name" value="CPA3_Na-H_Antiporter_A"/>
</dbReference>
<evidence type="ECO:0000256" key="3">
    <source>
        <dbReference type="ARBA" id="ARBA00022475"/>
    </source>
</evidence>
<evidence type="ECO:0000256" key="5">
    <source>
        <dbReference type="ARBA" id="ARBA00022989"/>
    </source>
</evidence>
<evidence type="ECO:0000259" key="9">
    <source>
        <dbReference type="Pfam" id="PF20501"/>
    </source>
</evidence>
<keyword evidence="3" id="KW-1003">Cell membrane</keyword>
<dbReference type="InterPro" id="IPR046806">
    <property type="entry name" value="MrpA_C/MbhE"/>
</dbReference>
<organism evidence="10 11">
    <name type="scientific">bacterium (Candidatus Ratteibacteria) CG23_combo_of_CG06-09_8_20_14_all_48_7</name>
    <dbReference type="NCBI Taxonomy" id="2014292"/>
    <lineage>
        <taxon>Bacteria</taxon>
        <taxon>Candidatus Ratteibacteria</taxon>
    </lineage>
</organism>
<dbReference type="PANTHER" id="PTHR43373:SF1">
    <property type="entry name" value="NA(+)_H(+) ANTIPORTER SUBUNIT A"/>
    <property type="match status" value="1"/>
</dbReference>
<feature type="transmembrane region" description="Helical" evidence="7">
    <location>
        <begin position="53"/>
        <end position="73"/>
    </location>
</feature>
<accession>A0A2G9YB27</accession>
<sequence>MEILLVLLLLFMIIGALNALETKDLLSSVVSLGAVGFGLSIAFLSLGAPDIAIVQIVVEVLSLIILIRATIRYDLTTVTEGREFFSLLVSLVLLFVVFLFGLEAVRVLPPFGKPIMDVVASAPSRYYLAKGLSETGAGNIVSAVILDYRAYDTLGEATVLFTAILGALAVLRSRPLKKKKTNNG</sequence>
<evidence type="ECO:0000256" key="7">
    <source>
        <dbReference type="SAM" id="Phobius"/>
    </source>
</evidence>
<dbReference type="Pfam" id="PF13244">
    <property type="entry name" value="MbhD"/>
    <property type="match status" value="1"/>
</dbReference>
<name>A0A2G9YB27_9BACT</name>
<reference evidence="10 11" key="1">
    <citation type="submission" date="2017-09" db="EMBL/GenBank/DDBJ databases">
        <title>Depth-based differentiation of microbial function through sediment-hosted aquifers and enrichment of novel symbionts in the deep terrestrial subsurface.</title>
        <authorList>
            <person name="Probst A.J."/>
            <person name="Ladd B."/>
            <person name="Jarett J.K."/>
            <person name="Geller-Mcgrath D.E."/>
            <person name="Sieber C.M."/>
            <person name="Emerson J.B."/>
            <person name="Anantharaman K."/>
            <person name="Thomas B.C."/>
            <person name="Malmstrom R."/>
            <person name="Stieglmeier M."/>
            <person name="Klingl A."/>
            <person name="Woyke T."/>
            <person name="Ryan C.M."/>
            <person name="Banfield J.F."/>
        </authorList>
    </citation>
    <scope>NUCLEOTIDE SEQUENCE [LARGE SCALE GENOMIC DNA]</scope>
    <source>
        <strain evidence="10">CG23_combo_of_CG06-09_8_20_14_all_48_7</strain>
    </source>
</reference>
<dbReference type="Pfam" id="PF20501">
    <property type="entry name" value="MbhE"/>
    <property type="match status" value="1"/>
</dbReference>
<evidence type="ECO:0000256" key="2">
    <source>
        <dbReference type="ARBA" id="ARBA00022448"/>
    </source>
</evidence>
<keyword evidence="2" id="KW-0813">Transport</keyword>
<proteinExistence type="predicted"/>
<dbReference type="Gene3D" id="1.20.120.1200">
    <property type="entry name" value="NADH-ubiquinone/plastoquinone oxidoreductase chain 6, subunit NuoJ"/>
    <property type="match status" value="1"/>
</dbReference>
<feature type="transmembrane region" description="Helical" evidence="7">
    <location>
        <begin position="85"/>
        <end position="105"/>
    </location>
</feature>
<protein>
    <submittedName>
        <fullName evidence="10">Uncharacterized protein</fullName>
    </submittedName>
</protein>
<feature type="transmembrane region" description="Helical" evidence="7">
    <location>
        <begin position="29"/>
        <end position="46"/>
    </location>
</feature>
<dbReference type="PANTHER" id="PTHR43373">
    <property type="entry name" value="NA(+)/H(+) ANTIPORTER SUBUNIT"/>
    <property type="match status" value="1"/>
</dbReference>
<evidence type="ECO:0000259" key="8">
    <source>
        <dbReference type="Pfam" id="PF13244"/>
    </source>
</evidence>
<dbReference type="EMBL" id="PCRF01000101">
    <property type="protein sequence ID" value="PIP16446.1"/>
    <property type="molecule type" value="Genomic_DNA"/>
</dbReference>